<dbReference type="InterPro" id="IPR015421">
    <property type="entry name" value="PyrdxlP-dep_Trfase_major"/>
</dbReference>
<evidence type="ECO:0000313" key="3">
    <source>
        <dbReference type="Proteomes" id="UP000236178"/>
    </source>
</evidence>
<sequence>MTYDVGALRAQIPALLSGVAHFDGPGGTQTPAPVAAAIAEALTGPLSIRGRLTPGEVNAENLVQGFRRAVADLVGGHPSGVVFGRSATQLTYDLARALAKDWAPGDEVVVSRLDHDANIRPWLQAAEQAGARVRRADFDPGTGELPPSAVGGLLTERTRLVAVTAASNLIGTVPDVAGIARLVHRHPRALLHVDGVHYAAHAFVDLERLGADFFVCSPYKFLGPHHGVLTASPRLLERLRPDKLLPSTDAVPERFELGTLPYELLAGTIAAIDVLAGLAGDTTGGRRDRLRTAFAAIERHEGALRERLEAGLAELPGVTLRSRAAERTPTLLLTFDGREAADASVFLADRGVHAPAGSFYALEASRHLGLGDTGGLRVGLSPYNDEDDVDRLLEGLAAFLRS</sequence>
<dbReference type="OrthoDB" id="7592443at2"/>
<reference evidence="2 3" key="1">
    <citation type="submission" date="2017-12" db="EMBL/GenBank/DDBJ databases">
        <title>Streptomyces populusis sp. nov., a novel endophytic actinobacterium isolated from stems of Populus adenopoda Maxim.</title>
        <authorList>
            <person name="Wang Z."/>
        </authorList>
    </citation>
    <scope>NUCLEOTIDE SEQUENCE [LARGE SCALE GENOMIC DNA]</scope>
    <source>
        <strain evidence="2 3">A249</strain>
    </source>
</reference>
<protein>
    <submittedName>
        <fullName evidence="2">Cysteine desulfurase-like protein</fullName>
    </submittedName>
</protein>
<accession>A0A2I0SK88</accession>
<dbReference type="InterPro" id="IPR015422">
    <property type="entry name" value="PyrdxlP-dep_Trfase_small"/>
</dbReference>
<dbReference type="EMBL" id="PJOS01000053">
    <property type="protein sequence ID" value="PKT70347.1"/>
    <property type="molecule type" value="Genomic_DNA"/>
</dbReference>
<dbReference type="Pfam" id="PF00266">
    <property type="entry name" value="Aminotran_5"/>
    <property type="match status" value="1"/>
</dbReference>
<dbReference type="InterPro" id="IPR000192">
    <property type="entry name" value="Aminotrans_V_dom"/>
</dbReference>
<keyword evidence="3" id="KW-1185">Reference proteome</keyword>
<dbReference type="Proteomes" id="UP000236178">
    <property type="component" value="Unassembled WGS sequence"/>
</dbReference>
<gene>
    <name evidence="2" type="ORF">CW362_25065</name>
</gene>
<evidence type="ECO:0000259" key="1">
    <source>
        <dbReference type="Pfam" id="PF00266"/>
    </source>
</evidence>
<organism evidence="2 3">
    <name type="scientific">Streptomyces populi</name>
    <dbReference type="NCBI Taxonomy" id="2058924"/>
    <lineage>
        <taxon>Bacteria</taxon>
        <taxon>Bacillati</taxon>
        <taxon>Actinomycetota</taxon>
        <taxon>Actinomycetes</taxon>
        <taxon>Kitasatosporales</taxon>
        <taxon>Streptomycetaceae</taxon>
        <taxon>Streptomyces</taxon>
    </lineage>
</organism>
<name>A0A2I0SK88_9ACTN</name>
<evidence type="ECO:0000313" key="2">
    <source>
        <dbReference type="EMBL" id="PKT70347.1"/>
    </source>
</evidence>
<dbReference type="PANTHER" id="PTHR43586:SF21">
    <property type="entry name" value="PYRIDOXAL PHOSPHATE (PLP)-DEPENDENT ASPARTATE AMINOTRANSFERASE SUPERFAMILY"/>
    <property type="match status" value="1"/>
</dbReference>
<comment type="caution">
    <text evidence="2">The sequence shown here is derived from an EMBL/GenBank/DDBJ whole genome shotgun (WGS) entry which is preliminary data.</text>
</comment>
<dbReference type="AlphaFoldDB" id="A0A2I0SK88"/>
<dbReference type="InterPro" id="IPR015424">
    <property type="entry name" value="PyrdxlP-dep_Trfase"/>
</dbReference>
<feature type="domain" description="Aminotransferase class V" evidence="1">
    <location>
        <begin position="22"/>
        <end position="392"/>
    </location>
</feature>
<dbReference type="InterPro" id="IPR011340">
    <property type="entry name" value="Cys_dSase-rel"/>
</dbReference>
<dbReference type="Gene3D" id="3.90.1150.10">
    <property type="entry name" value="Aspartate Aminotransferase, domain 1"/>
    <property type="match status" value="1"/>
</dbReference>
<dbReference type="RefSeq" id="WP_103551789.1">
    <property type="nucleotide sequence ID" value="NZ_JBHJSK010000007.1"/>
</dbReference>
<dbReference type="Gene3D" id="3.40.640.10">
    <property type="entry name" value="Type I PLP-dependent aspartate aminotransferase-like (Major domain)"/>
    <property type="match status" value="1"/>
</dbReference>
<dbReference type="NCBIfam" id="TIGR01976">
    <property type="entry name" value="am_tr_V_VC1184"/>
    <property type="match status" value="1"/>
</dbReference>
<proteinExistence type="predicted"/>
<dbReference type="PANTHER" id="PTHR43586">
    <property type="entry name" value="CYSTEINE DESULFURASE"/>
    <property type="match status" value="1"/>
</dbReference>
<dbReference type="SUPFAM" id="SSF53383">
    <property type="entry name" value="PLP-dependent transferases"/>
    <property type="match status" value="1"/>
</dbReference>